<protein>
    <recommendedName>
        <fullName evidence="5">DUF4350 domain-containing protein</fullName>
    </recommendedName>
</protein>
<accession>A0A517MM36</accession>
<keyword evidence="4" id="KW-1185">Reference proteome</keyword>
<dbReference type="KEGG" id="rml:FF011L_47450"/>
<gene>
    <name evidence="3" type="ORF">FF011L_47450</name>
</gene>
<feature type="signal peptide" evidence="2">
    <location>
        <begin position="1"/>
        <end position="20"/>
    </location>
</feature>
<keyword evidence="1" id="KW-0472">Membrane</keyword>
<evidence type="ECO:0000256" key="2">
    <source>
        <dbReference type="SAM" id="SignalP"/>
    </source>
</evidence>
<feature type="transmembrane region" description="Helical" evidence="1">
    <location>
        <begin position="395"/>
        <end position="414"/>
    </location>
</feature>
<feature type="chain" id="PRO_5022178370" description="DUF4350 domain-containing protein" evidence="2">
    <location>
        <begin position="21"/>
        <end position="721"/>
    </location>
</feature>
<keyword evidence="2" id="KW-0732">Signal</keyword>
<organism evidence="3 4">
    <name type="scientific">Roseimaritima multifibrata</name>
    <dbReference type="NCBI Taxonomy" id="1930274"/>
    <lineage>
        <taxon>Bacteria</taxon>
        <taxon>Pseudomonadati</taxon>
        <taxon>Planctomycetota</taxon>
        <taxon>Planctomycetia</taxon>
        <taxon>Pirellulales</taxon>
        <taxon>Pirellulaceae</taxon>
        <taxon>Roseimaritima</taxon>
    </lineage>
</organism>
<dbReference type="InterPro" id="IPR029062">
    <property type="entry name" value="Class_I_gatase-like"/>
</dbReference>
<proteinExistence type="predicted"/>
<dbReference type="Proteomes" id="UP000320672">
    <property type="component" value="Chromosome"/>
</dbReference>
<name>A0A517MM36_9BACT</name>
<reference evidence="3 4" key="1">
    <citation type="submission" date="2019-02" db="EMBL/GenBank/DDBJ databases">
        <title>Deep-cultivation of Planctomycetes and their phenomic and genomic characterization uncovers novel biology.</title>
        <authorList>
            <person name="Wiegand S."/>
            <person name="Jogler M."/>
            <person name="Boedeker C."/>
            <person name="Pinto D."/>
            <person name="Vollmers J."/>
            <person name="Rivas-Marin E."/>
            <person name="Kohn T."/>
            <person name="Peeters S.H."/>
            <person name="Heuer A."/>
            <person name="Rast P."/>
            <person name="Oberbeckmann S."/>
            <person name="Bunk B."/>
            <person name="Jeske O."/>
            <person name="Meyerdierks A."/>
            <person name="Storesund J.E."/>
            <person name="Kallscheuer N."/>
            <person name="Luecker S."/>
            <person name="Lage O.M."/>
            <person name="Pohl T."/>
            <person name="Merkel B.J."/>
            <person name="Hornburger P."/>
            <person name="Mueller R.-W."/>
            <person name="Bruemmer F."/>
            <person name="Labrenz M."/>
            <person name="Spormann A.M."/>
            <person name="Op den Camp H."/>
            <person name="Overmann J."/>
            <person name="Amann R."/>
            <person name="Jetten M.S.M."/>
            <person name="Mascher T."/>
            <person name="Medema M.H."/>
            <person name="Devos D.P."/>
            <person name="Kaster A.-K."/>
            <person name="Ovreas L."/>
            <person name="Rohde M."/>
            <person name="Galperin M.Y."/>
            <person name="Jogler C."/>
        </authorList>
    </citation>
    <scope>NUCLEOTIDE SEQUENCE [LARGE SCALE GENOMIC DNA]</scope>
    <source>
        <strain evidence="3 4">FF011L</strain>
    </source>
</reference>
<dbReference type="SUPFAM" id="SSF52317">
    <property type="entry name" value="Class I glutamine amidotransferase-like"/>
    <property type="match status" value="1"/>
</dbReference>
<evidence type="ECO:0000313" key="4">
    <source>
        <dbReference type="Proteomes" id="UP000320672"/>
    </source>
</evidence>
<evidence type="ECO:0008006" key="5">
    <source>
        <dbReference type="Google" id="ProtNLM"/>
    </source>
</evidence>
<dbReference type="AlphaFoldDB" id="A0A517MM36"/>
<keyword evidence="1" id="KW-0812">Transmembrane</keyword>
<dbReference type="EMBL" id="CP036262">
    <property type="protein sequence ID" value="QDS95943.1"/>
    <property type="molecule type" value="Genomic_DNA"/>
</dbReference>
<dbReference type="Gene3D" id="3.40.50.880">
    <property type="match status" value="1"/>
</dbReference>
<keyword evidence="1" id="KW-1133">Transmembrane helix</keyword>
<sequence precursor="true">MRRLCGLFCAVLLGAAGAFADSPDTPGSPPSAEPVRIGVDGQYRVGQWTPVRVPFDGPLQLETVDGDGVRVRYRDTADNPASSLSQWRYVIPGKAAAPLVVRSQEGTVQREARFADQPIAVDRRWVMILGDPIGVDQLGANELLNQEATVATTIVTDAADLPDHWLGYDSLDGLVISAGSAPLLDQISDASLEAILTWVERGGFVLVTFGENAVAAYREDSLVGRLLPYQKPPVTFQMEPSAIESFTNSQRKLEPFMAAVLPVEEGEAVLVGRLLDRRPLPFAMRYRRGLGNVVAIAADLDQAPFEGWEQRNDLLAGMAADLFPSSPPRSKPPRSSDIHYNDMAGQIRANLDRFANAGSLPFAILAALLILLFLYIGPIDFLLVNRWLKRPLLGWLTFPVMIAAVSLFLISWTLKGQYAQPQLNRLEIIDINGIQKTGRGFRWDVLYASQAAKFDVSLSVSDSFRSSISEEKLSGPFTAPFGYSGAPFGGIEIQLEDQRLPAYDVFLDWNGKRPAGSMSGLPLAPSSSKGFASWWDFDFTPDVGNRLARRNRAELIGALPNPLSVDILDGMLLDRDRVYTLPSRFRAGQTIERVEDLRPRLLRWLLTKRKKVGDLTSSEPWDQAEDSDLAKVAEVFGFYGIAGGESYTGLANDPLRQFDLSEILTDETVLLIGRLEEPSTTLKLTASAADGSSDSEASALPVSTGQAVSLVRILLPVQADR</sequence>
<evidence type="ECO:0000313" key="3">
    <source>
        <dbReference type="EMBL" id="QDS95943.1"/>
    </source>
</evidence>
<evidence type="ECO:0000256" key="1">
    <source>
        <dbReference type="SAM" id="Phobius"/>
    </source>
</evidence>
<feature type="transmembrane region" description="Helical" evidence="1">
    <location>
        <begin position="360"/>
        <end position="383"/>
    </location>
</feature>